<keyword evidence="2" id="KW-1185">Reference proteome</keyword>
<evidence type="ECO:0000313" key="2">
    <source>
        <dbReference type="Proteomes" id="UP001317822"/>
    </source>
</evidence>
<reference evidence="1 2" key="1">
    <citation type="journal article" date="2023" name="Int. J. Syst. Evol. Microbiol.">
        <title>Physiological and genomic analyses of cobalamin (vitamin B12)-auxotrophy of Lysobacter auxotrophicus sp. nov., a methionine-auxotrophic chitinolytic bacterium isolated from chitin-treated soil.</title>
        <authorList>
            <person name="Saito A."/>
            <person name="Dohra H."/>
            <person name="Hamada M."/>
            <person name="Moriuchi R."/>
            <person name="Kotsuchibashi Y."/>
            <person name="Mori K."/>
        </authorList>
    </citation>
    <scope>NUCLEOTIDE SEQUENCE [LARGE SCALE GENOMIC DNA]</scope>
    <source>
        <strain evidence="1 2">5-21a</strain>
    </source>
</reference>
<name>A0ABN6UJ72_9GAMM</name>
<organism evidence="1 2">
    <name type="scientific">Lysobacter auxotrophicus</name>
    <dbReference type="NCBI Taxonomy" id="2992573"/>
    <lineage>
        <taxon>Bacteria</taxon>
        <taxon>Pseudomonadati</taxon>
        <taxon>Pseudomonadota</taxon>
        <taxon>Gammaproteobacteria</taxon>
        <taxon>Lysobacterales</taxon>
        <taxon>Lysobacteraceae</taxon>
        <taxon>Lysobacter</taxon>
    </lineage>
</organism>
<evidence type="ECO:0000313" key="1">
    <source>
        <dbReference type="EMBL" id="BDU16182.1"/>
    </source>
</evidence>
<dbReference type="RefSeq" id="WP_281781585.1">
    <property type="nucleotide sequence ID" value="NZ_AP027041.1"/>
</dbReference>
<sequence>MSAATGRWLLVIAGVVVAASVIAAVVAMGTPGQQRMVRQDDRRVRDLDRLKDQIESWAERTGSLPADIGALARPGVRALTQDPFAGKPYEYVVRTSSTYTLCAVFETDTAATDDDVYGRPDWPHPAGRHCFDLKLPEKAKAELE</sequence>
<accession>A0ABN6UJ72</accession>
<dbReference type="Proteomes" id="UP001317822">
    <property type="component" value="Chromosome"/>
</dbReference>
<dbReference type="EMBL" id="AP027041">
    <property type="protein sequence ID" value="BDU16182.1"/>
    <property type="molecule type" value="Genomic_DNA"/>
</dbReference>
<proteinExistence type="predicted"/>
<gene>
    <name evidence="1" type="ORF">LA521A_13830</name>
</gene>
<protein>
    <submittedName>
        <fullName evidence="1">Uncharacterized protein</fullName>
    </submittedName>
</protein>